<sequence>MIPILKKGKNKSKASSYRPISLTSSCCKLLERIINKHMHMNLESENIIGNEHAGFRQYKSTEDQTTHPSQVVEDAFQSKKVTFAVFVDLHRAFDKLWKDELLAKMLREKTTGTLFTLSPKTQSIKLIVDDTPTKMEDQHTYLGVTFDQRMTWKQHITSAEATAKRKLNIMRKRAGTKS</sequence>
<keyword evidence="3" id="KW-1185">Reference proteome</keyword>
<feature type="domain" description="Reverse transcriptase" evidence="1">
    <location>
        <begin position="1"/>
        <end position="178"/>
    </location>
</feature>
<protein>
    <recommendedName>
        <fullName evidence="1">Reverse transcriptase domain-containing protein</fullName>
    </recommendedName>
</protein>
<evidence type="ECO:0000313" key="3">
    <source>
        <dbReference type="Proteomes" id="UP000507470"/>
    </source>
</evidence>
<evidence type="ECO:0000259" key="1">
    <source>
        <dbReference type="PROSITE" id="PS50878"/>
    </source>
</evidence>
<dbReference type="PANTHER" id="PTHR36688:SF1">
    <property type="entry name" value="ENDONUCLEASE_EXONUCLEASE_PHOSPHATASE DOMAIN-CONTAINING PROTEIN"/>
    <property type="match status" value="1"/>
</dbReference>
<gene>
    <name evidence="2" type="ORF">MCOR_37220</name>
</gene>
<evidence type="ECO:0000313" key="2">
    <source>
        <dbReference type="EMBL" id="CAC5403316.1"/>
    </source>
</evidence>
<dbReference type="EMBL" id="CACVKT020006742">
    <property type="protein sequence ID" value="CAC5403316.1"/>
    <property type="molecule type" value="Genomic_DNA"/>
</dbReference>
<organism evidence="2 3">
    <name type="scientific">Mytilus coruscus</name>
    <name type="common">Sea mussel</name>
    <dbReference type="NCBI Taxonomy" id="42192"/>
    <lineage>
        <taxon>Eukaryota</taxon>
        <taxon>Metazoa</taxon>
        <taxon>Spiralia</taxon>
        <taxon>Lophotrochozoa</taxon>
        <taxon>Mollusca</taxon>
        <taxon>Bivalvia</taxon>
        <taxon>Autobranchia</taxon>
        <taxon>Pteriomorphia</taxon>
        <taxon>Mytilida</taxon>
        <taxon>Mytiloidea</taxon>
        <taxon>Mytilidae</taxon>
        <taxon>Mytilinae</taxon>
        <taxon>Mytilus</taxon>
    </lineage>
</organism>
<dbReference type="AlphaFoldDB" id="A0A6J8D5U5"/>
<name>A0A6J8D5U5_MYTCO</name>
<dbReference type="InterPro" id="IPR052560">
    <property type="entry name" value="RdDP_mobile_element"/>
</dbReference>
<dbReference type="OrthoDB" id="6142548at2759"/>
<proteinExistence type="predicted"/>
<dbReference type="InterPro" id="IPR000477">
    <property type="entry name" value="RT_dom"/>
</dbReference>
<dbReference type="Proteomes" id="UP000507470">
    <property type="component" value="Unassembled WGS sequence"/>
</dbReference>
<dbReference type="PROSITE" id="PS50878">
    <property type="entry name" value="RT_POL"/>
    <property type="match status" value="1"/>
</dbReference>
<accession>A0A6J8D5U5</accession>
<reference evidence="2 3" key="1">
    <citation type="submission" date="2020-06" db="EMBL/GenBank/DDBJ databases">
        <authorList>
            <person name="Li R."/>
            <person name="Bekaert M."/>
        </authorList>
    </citation>
    <scope>NUCLEOTIDE SEQUENCE [LARGE SCALE GENOMIC DNA]</scope>
    <source>
        <strain evidence="3">wild</strain>
    </source>
</reference>
<dbReference type="Pfam" id="PF00078">
    <property type="entry name" value="RVT_1"/>
    <property type="match status" value="1"/>
</dbReference>
<dbReference type="PANTHER" id="PTHR36688">
    <property type="entry name" value="ENDO/EXONUCLEASE/PHOSPHATASE DOMAIN-CONTAINING PROTEIN"/>
    <property type="match status" value="1"/>
</dbReference>